<dbReference type="AlphaFoldDB" id="A0A378QCR7"/>
<evidence type="ECO:0000313" key="1">
    <source>
        <dbReference type="EMBL" id="ANB92562.1"/>
    </source>
</evidence>
<geneLocation type="plasmid" evidence="1">
    <name>pMOV1</name>
</geneLocation>
<organism evidence="2 4">
    <name type="scientific">Moraxella ovis</name>
    <dbReference type="NCBI Taxonomy" id="29433"/>
    <lineage>
        <taxon>Bacteria</taxon>
        <taxon>Pseudomonadati</taxon>
        <taxon>Pseudomonadota</taxon>
        <taxon>Gammaproteobacteria</taxon>
        <taxon>Moraxellales</taxon>
        <taxon>Moraxellaceae</taxon>
        <taxon>Moraxella</taxon>
    </lineage>
</organism>
<evidence type="ECO:0000313" key="3">
    <source>
        <dbReference type="Proteomes" id="UP000076765"/>
    </source>
</evidence>
<dbReference type="EMBL" id="CP011159">
    <property type="protein sequence ID" value="ANB92562.1"/>
    <property type="molecule type" value="Genomic_DNA"/>
</dbReference>
<sequence length="108" mass="12501">MSAKTKVVAVRVDQDFYELLKKNGGKNISEYIKNLIVKGMMCELDEIYQRAENFGVDSSSKLSENNDDNVMNALNFLQELTVRIAIKQGYRQEDIKAFYQNSQQHKME</sequence>
<geneLocation type="plasmid" evidence="3">
    <name>pmov1</name>
</geneLocation>
<dbReference type="KEGG" id="moi:MOVS_10725"/>
<reference evidence="1 3" key="1">
    <citation type="submission" date="2015-04" db="EMBL/GenBank/DDBJ databases">
        <authorList>
            <person name="Calcutt M.J."/>
            <person name="Foecking M.F."/>
        </authorList>
    </citation>
    <scope>NUCLEOTIDE SEQUENCE [LARGE SCALE GENOMIC DNA]</scope>
    <source>
        <strain evidence="1 3">199/55</strain>
        <plasmid evidence="1">pMOV1</plasmid>
        <plasmid evidence="3">pmov1</plasmid>
    </source>
</reference>
<gene>
    <name evidence="1" type="ORF">MOVS_10725</name>
    <name evidence="2" type="ORF">NCTC11227_02271</name>
</gene>
<evidence type="ECO:0000313" key="2">
    <source>
        <dbReference type="EMBL" id="STY98595.1"/>
    </source>
</evidence>
<name>A0A378QCR7_9GAMM</name>
<accession>A0A378QCR7</accession>
<reference evidence="2 4" key="2">
    <citation type="submission" date="2018-06" db="EMBL/GenBank/DDBJ databases">
        <authorList>
            <consortium name="Pathogen Informatics"/>
            <person name="Doyle S."/>
        </authorList>
    </citation>
    <scope>NUCLEOTIDE SEQUENCE [LARGE SCALE GENOMIC DNA]</scope>
    <source>
        <strain evidence="2 4">NCTC11227</strain>
    </source>
</reference>
<dbReference type="EMBL" id="UGPW01000002">
    <property type="protein sequence ID" value="STY98595.1"/>
    <property type="molecule type" value="Genomic_DNA"/>
</dbReference>
<dbReference type="Proteomes" id="UP000076765">
    <property type="component" value="Plasmid pMOV1"/>
</dbReference>
<proteinExistence type="predicted"/>
<keyword evidence="1" id="KW-0614">Plasmid</keyword>
<dbReference type="Proteomes" id="UP000255102">
    <property type="component" value="Unassembled WGS sequence"/>
</dbReference>
<evidence type="ECO:0000313" key="4">
    <source>
        <dbReference type="Proteomes" id="UP000255102"/>
    </source>
</evidence>
<dbReference type="RefSeq" id="WP_063515071.1">
    <property type="nucleotide sequence ID" value="NZ_CP011159.1"/>
</dbReference>
<keyword evidence="3" id="KW-1185">Reference proteome</keyword>
<protein>
    <submittedName>
        <fullName evidence="2">Uncharacterized protein</fullName>
    </submittedName>
</protein>